<reference evidence="2 3" key="1">
    <citation type="submission" date="2018-06" db="EMBL/GenBank/DDBJ databases">
        <title>Genomic Encyclopedia of Archaeal and Bacterial Type Strains, Phase II (KMG-II): from individual species to whole genera.</title>
        <authorList>
            <person name="Goeker M."/>
        </authorList>
    </citation>
    <scope>NUCLEOTIDE SEQUENCE [LARGE SCALE GENOMIC DNA]</scope>
    <source>
        <strain evidence="2 3">DSM 23522</strain>
    </source>
</reference>
<evidence type="ECO:0000313" key="3">
    <source>
        <dbReference type="Proteomes" id="UP000249696"/>
    </source>
</evidence>
<keyword evidence="3" id="KW-1185">Reference proteome</keyword>
<dbReference type="RefSeq" id="WP_111624074.1">
    <property type="nucleotide sequence ID" value="NZ_QLLN01000004.1"/>
</dbReference>
<dbReference type="InterPro" id="IPR041685">
    <property type="entry name" value="AAA_GajA/Old/RecF-like"/>
</dbReference>
<dbReference type="AlphaFoldDB" id="A0A327R6W5"/>
<proteinExistence type="predicted"/>
<evidence type="ECO:0000313" key="2">
    <source>
        <dbReference type="EMBL" id="RAJ11712.1"/>
    </source>
</evidence>
<protein>
    <submittedName>
        <fullName evidence="2">AAA ATPase-like protein</fullName>
    </submittedName>
</protein>
<name>A0A327R6W5_9FLAO</name>
<dbReference type="EMBL" id="QLLN01000004">
    <property type="protein sequence ID" value="RAJ11712.1"/>
    <property type="molecule type" value="Genomic_DNA"/>
</dbReference>
<comment type="caution">
    <text evidence="2">The sequence shown here is derived from an EMBL/GenBank/DDBJ whole genome shotgun (WGS) entry which is preliminary data.</text>
</comment>
<sequence>MRLKHIYISKYKNLTEFTLDFEGDSFIDVFVGKNGTGKSNLFEALIEIFKHLFEDDYEVNFDFKLIYEFEGNEISISWKWAESIWIDETEKEVKKIGKEQLPDNILIYYSGHNNKITELVENYESTFKKGLKEANEGDTREFIGIGKEYKALLLSVLLLQPDECKAKQFIAKKLGIKSIDNQVKITLKRPFYAKKKGYDIDSLEPKTRFWKAQGITLEFLDKLSAVKKGDIEKGKVRDEDYIYNDDYEDEFIIYLDIADFQNNFSGTSPQDIFRDFDNLKTIEMLDDISIELELLDGSIIGVDKFSDGQFQSVYIYSIMELFKDRNCITLLDEPDSFLHPEWQFDFLNQILEITDQQSVSNHVLMTTHSPSTLTSYKETHLNIFEINDENKVVCHKMIKADIIHSLSSGLISLTENEAKLNINHFLNNTSGAVLFTEGITDEMIVETAWEKLYPGTKPNFEIQNAFSCGFLRNLIKDETLYNNAPDRKFFSLFDFDEAFGDWNQLGTDVETNPTNCLTKKYKTFESYSMLLPVPAIEDISKQVLNPHIGGNYGKNSLLTIEFLFSEVPGLEKYFNIDTQRTDGFRKFKGDKVKFARDIIPLIYSAHFEVFRPMFEFIKSKI</sequence>
<dbReference type="InterPro" id="IPR027417">
    <property type="entry name" value="P-loop_NTPase"/>
</dbReference>
<dbReference type="OrthoDB" id="9815944at2"/>
<dbReference type="Pfam" id="PF13175">
    <property type="entry name" value="AAA_15"/>
    <property type="match status" value="1"/>
</dbReference>
<gene>
    <name evidence="2" type="ORF">LV92_02644</name>
</gene>
<accession>A0A327R6W5</accession>
<dbReference type="SUPFAM" id="SSF52540">
    <property type="entry name" value="P-loop containing nucleoside triphosphate hydrolases"/>
    <property type="match status" value="1"/>
</dbReference>
<feature type="domain" description="Endonuclease GajA/Old nuclease/RecF-like AAA" evidence="1">
    <location>
        <begin position="1"/>
        <end position="371"/>
    </location>
</feature>
<dbReference type="PANTHER" id="PTHR43581">
    <property type="entry name" value="ATP/GTP PHOSPHATASE"/>
    <property type="match status" value="1"/>
</dbReference>
<dbReference type="InterPro" id="IPR051396">
    <property type="entry name" value="Bact_Antivir_Def_Nuclease"/>
</dbReference>
<dbReference type="PANTHER" id="PTHR43581:SF4">
    <property type="entry name" value="ATP_GTP PHOSPHATASE"/>
    <property type="match status" value="1"/>
</dbReference>
<organism evidence="2 3">
    <name type="scientific">Arenibacter echinorum</name>
    <dbReference type="NCBI Taxonomy" id="440515"/>
    <lineage>
        <taxon>Bacteria</taxon>
        <taxon>Pseudomonadati</taxon>
        <taxon>Bacteroidota</taxon>
        <taxon>Flavobacteriia</taxon>
        <taxon>Flavobacteriales</taxon>
        <taxon>Flavobacteriaceae</taxon>
        <taxon>Arenibacter</taxon>
    </lineage>
</organism>
<dbReference type="Proteomes" id="UP000249696">
    <property type="component" value="Unassembled WGS sequence"/>
</dbReference>
<dbReference type="Gene3D" id="3.40.50.300">
    <property type="entry name" value="P-loop containing nucleotide triphosphate hydrolases"/>
    <property type="match status" value="1"/>
</dbReference>
<evidence type="ECO:0000259" key="1">
    <source>
        <dbReference type="Pfam" id="PF13175"/>
    </source>
</evidence>